<dbReference type="SUPFAM" id="SSF52172">
    <property type="entry name" value="CheY-like"/>
    <property type="match status" value="1"/>
</dbReference>
<gene>
    <name evidence="3" type="ORF">A6A40_10550</name>
</gene>
<feature type="domain" description="Response regulatory" evidence="2">
    <location>
        <begin position="18"/>
        <end position="124"/>
    </location>
</feature>
<dbReference type="RefSeq" id="WP_063635369.1">
    <property type="nucleotide sequence ID" value="NZ_CP015285.1"/>
</dbReference>
<proteinExistence type="predicted"/>
<comment type="caution">
    <text evidence="1">Lacks conserved residue(s) required for the propagation of feature annotation.</text>
</comment>
<dbReference type="GO" id="GO:0000160">
    <property type="term" value="P:phosphorelay signal transduction system"/>
    <property type="evidence" value="ECO:0007669"/>
    <property type="project" value="InterPro"/>
</dbReference>
<dbReference type="KEGG" id="ahu:A6A40_10550"/>
<dbReference type="InterPro" id="IPR011006">
    <property type="entry name" value="CheY-like_superfamily"/>
</dbReference>
<accession>A0A160JH39</accession>
<protein>
    <submittedName>
        <fullName evidence="3">Response regulator</fullName>
    </submittedName>
</protein>
<evidence type="ECO:0000313" key="4">
    <source>
        <dbReference type="Proteomes" id="UP000077405"/>
    </source>
</evidence>
<dbReference type="AlphaFoldDB" id="A0A160JH39"/>
<organism evidence="3 4">
    <name type="scientific">Azospirillum humicireducens</name>
    <dbReference type="NCBI Taxonomy" id="1226968"/>
    <lineage>
        <taxon>Bacteria</taxon>
        <taxon>Pseudomonadati</taxon>
        <taxon>Pseudomonadota</taxon>
        <taxon>Alphaproteobacteria</taxon>
        <taxon>Rhodospirillales</taxon>
        <taxon>Azospirillaceae</taxon>
        <taxon>Azospirillum</taxon>
    </lineage>
</organism>
<dbReference type="OrthoDB" id="7304718at2"/>
<dbReference type="EMBL" id="CP015285">
    <property type="protein sequence ID" value="ANC92306.1"/>
    <property type="molecule type" value="Genomic_DNA"/>
</dbReference>
<reference evidence="3 4" key="1">
    <citation type="journal article" date="2013" name="Int. J. Syst. Evol. Microbiol.">
        <title>Azospirillum humicireducens sp. nov., a nitrogen-fixing bacterium isolated from a microbial fuel cell.</title>
        <authorList>
            <person name="Zhou S."/>
            <person name="Han L."/>
            <person name="Wang Y."/>
            <person name="Yang G."/>
            <person name="Zhuang L."/>
            <person name="Hu P."/>
        </authorList>
    </citation>
    <scope>NUCLEOTIDE SEQUENCE [LARGE SCALE GENOMIC DNA]</scope>
    <source>
        <strain evidence="3 4">SgZ-5</strain>
    </source>
</reference>
<name>A0A160JH39_9PROT</name>
<evidence type="ECO:0000256" key="1">
    <source>
        <dbReference type="PROSITE-ProRule" id="PRU00169"/>
    </source>
</evidence>
<dbReference type="PROSITE" id="PS50110">
    <property type="entry name" value="RESPONSE_REGULATORY"/>
    <property type="match status" value="1"/>
</dbReference>
<dbReference type="InterPro" id="IPR001789">
    <property type="entry name" value="Sig_transdc_resp-reg_receiver"/>
</dbReference>
<evidence type="ECO:0000259" key="2">
    <source>
        <dbReference type="PROSITE" id="PS50110"/>
    </source>
</evidence>
<dbReference type="Gene3D" id="3.40.50.2300">
    <property type="match status" value="1"/>
</dbReference>
<keyword evidence="4" id="KW-1185">Reference proteome</keyword>
<dbReference type="Proteomes" id="UP000077405">
    <property type="component" value="Chromosome"/>
</dbReference>
<evidence type="ECO:0000313" key="3">
    <source>
        <dbReference type="EMBL" id="ANC92306.1"/>
    </source>
</evidence>
<sequence>MSFSIDADIGMPGYGGRRAVVADADRIQREALAGHLSGRGFQVSQTDDALEALTIIGAEAPVVALLPLHHEGDEGDRAAALAAMLYPQTRILMTGPRLQNAAFPILSRPVDLTALDRWLDEATA</sequence>